<feature type="transmembrane region" description="Helical" evidence="6">
    <location>
        <begin position="39"/>
        <end position="58"/>
    </location>
</feature>
<feature type="domain" description="DUF3817" evidence="7">
    <location>
        <begin position="7"/>
        <end position="93"/>
    </location>
</feature>
<feature type="transmembrane region" description="Helical" evidence="6">
    <location>
        <begin position="12"/>
        <end position="33"/>
    </location>
</feature>
<keyword evidence="5 6" id="KW-0472">Membrane</keyword>
<gene>
    <name evidence="8" type="ORF">JOE57_001839</name>
</gene>
<evidence type="ECO:0000313" key="8">
    <source>
        <dbReference type="EMBL" id="MBM7798918.1"/>
    </source>
</evidence>
<dbReference type="EMBL" id="JAFBCF010000001">
    <property type="protein sequence ID" value="MBM7798918.1"/>
    <property type="molecule type" value="Genomic_DNA"/>
</dbReference>
<accession>A0ABS2RJS6</accession>
<dbReference type="PANTHER" id="PTHR40077:SF2">
    <property type="entry name" value="MEMBRANE PROTEIN"/>
    <property type="match status" value="1"/>
</dbReference>
<dbReference type="Proteomes" id="UP000704762">
    <property type="component" value="Unassembled WGS sequence"/>
</dbReference>
<dbReference type="NCBIfam" id="TIGR03954">
    <property type="entry name" value="integ_memb_HG"/>
    <property type="match status" value="1"/>
</dbReference>
<evidence type="ECO:0000259" key="7">
    <source>
        <dbReference type="Pfam" id="PF12823"/>
    </source>
</evidence>
<keyword evidence="4 6" id="KW-1133">Transmembrane helix</keyword>
<evidence type="ECO:0000256" key="4">
    <source>
        <dbReference type="ARBA" id="ARBA00022989"/>
    </source>
</evidence>
<comment type="subcellular location">
    <subcellularLocation>
        <location evidence="1">Cell membrane</location>
        <topology evidence="1">Multi-pass membrane protein</topology>
    </subcellularLocation>
</comment>
<dbReference type="Pfam" id="PF12823">
    <property type="entry name" value="DUF3817"/>
    <property type="match status" value="1"/>
</dbReference>
<protein>
    <submittedName>
        <fullName evidence="8">Integral membrane protein</fullName>
    </submittedName>
</protein>
<proteinExistence type="predicted"/>
<keyword evidence="3 6" id="KW-0812">Transmembrane</keyword>
<comment type="caution">
    <text evidence="8">The sequence shown here is derived from an EMBL/GenBank/DDBJ whole genome shotgun (WGS) entry which is preliminary data.</text>
</comment>
<keyword evidence="2" id="KW-1003">Cell membrane</keyword>
<evidence type="ECO:0000256" key="3">
    <source>
        <dbReference type="ARBA" id="ARBA00022692"/>
    </source>
</evidence>
<reference evidence="8 9" key="1">
    <citation type="submission" date="2021-01" db="EMBL/GenBank/DDBJ databases">
        <title>Sequencing the genomes of 1000 actinobacteria strains.</title>
        <authorList>
            <person name="Klenk H.-P."/>
        </authorList>
    </citation>
    <scope>NUCLEOTIDE SEQUENCE [LARGE SCALE GENOMIC DNA]</scope>
    <source>
        <strain evidence="8 9">DSM 18662</strain>
    </source>
</reference>
<name>A0ABS2RJS6_9ACTN</name>
<organism evidence="8 9">
    <name type="scientific">Microlunatus panaciterrae</name>
    <dbReference type="NCBI Taxonomy" id="400768"/>
    <lineage>
        <taxon>Bacteria</taxon>
        <taxon>Bacillati</taxon>
        <taxon>Actinomycetota</taxon>
        <taxon>Actinomycetes</taxon>
        <taxon>Propionibacteriales</taxon>
        <taxon>Propionibacteriaceae</taxon>
        <taxon>Microlunatus</taxon>
    </lineage>
</organism>
<evidence type="ECO:0000313" key="9">
    <source>
        <dbReference type="Proteomes" id="UP000704762"/>
    </source>
</evidence>
<sequence length="116" mass="13085">MRAALIRYRVMAYVVGCLLVVLVCVGLPMKYVYGDDRVVTWTGIPHGWLYMILLITAFDLGRRARWTWKRLLLIALAGTVPFLSFVAERSATKNVRATMARQERVTPADTDSVPAL</sequence>
<evidence type="ECO:0000256" key="5">
    <source>
        <dbReference type="ARBA" id="ARBA00023136"/>
    </source>
</evidence>
<keyword evidence="9" id="KW-1185">Reference proteome</keyword>
<evidence type="ECO:0000256" key="6">
    <source>
        <dbReference type="SAM" id="Phobius"/>
    </source>
</evidence>
<dbReference type="PANTHER" id="PTHR40077">
    <property type="entry name" value="MEMBRANE PROTEIN-RELATED"/>
    <property type="match status" value="1"/>
</dbReference>
<evidence type="ECO:0000256" key="1">
    <source>
        <dbReference type="ARBA" id="ARBA00004651"/>
    </source>
</evidence>
<dbReference type="InterPro" id="IPR023845">
    <property type="entry name" value="DUF3817_TM"/>
</dbReference>
<evidence type="ECO:0000256" key="2">
    <source>
        <dbReference type="ARBA" id="ARBA00022475"/>
    </source>
</evidence>
<feature type="transmembrane region" description="Helical" evidence="6">
    <location>
        <begin position="70"/>
        <end position="87"/>
    </location>
</feature>